<proteinExistence type="inferred from homology"/>
<dbReference type="RefSeq" id="WP_013290813.1">
    <property type="nucleotide sequence ID" value="NC_014392.1"/>
</dbReference>
<organism evidence="12 13">
    <name type="scientific">Caldicellulosiruptor obsidiansis (strain ATCC BAA-2073 / JCM 16842 / OB47)</name>
    <dbReference type="NCBI Taxonomy" id="608506"/>
    <lineage>
        <taxon>Bacteria</taxon>
        <taxon>Bacillati</taxon>
        <taxon>Bacillota</taxon>
        <taxon>Bacillota incertae sedis</taxon>
        <taxon>Caldicellulosiruptorales</taxon>
        <taxon>Caldicellulosiruptoraceae</taxon>
        <taxon>Caldicellulosiruptor</taxon>
    </lineage>
</organism>
<keyword evidence="7 9" id="KW-0227">DNA damage</keyword>
<keyword evidence="13" id="KW-1185">Reference proteome</keyword>
<dbReference type="GO" id="GO:0140664">
    <property type="term" value="F:ATP-dependent DNA damage sensor activity"/>
    <property type="evidence" value="ECO:0007669"/>
    <property type="project" value="InterPro"/>
</dbReference>
<feature type="domain" description="RecA family profile 2" evidence="11">
    <location>
        <begin position="200"/>
        <end position="273"/>
    </location>
</feature>
<evidence type="ECO:0000259" key="10">
    <source>
        <dbReference type="PROSITE" id="PS50162"/>
    </source>
</evidence>
<dbReference type="GO" id="GO:0003684">
    <property type="term" value="F:damaged DNA binding"/>
    <property type="evidence" value="ECO:0007669"/>
    <property type="project" value="UniProtKB-UniRule"/>
</dbReference>
<dbReference type="Pfam" id="PF00154">
    <property type="entry name" value="RecA_N"/>
    <property type="match status" value="1"/>
</dbReference>
<dbReference type="SUPFAM" id="SSF54752">
    <property type="entry name" value="RecA protein, C-terminal domain"/>
    <property type="match status" value="1"/>
</dbReference>
<dbReference type="GO" id="GO:0009432">
    <property type="term" value="P:SOS response"/>
    <property type="evidence" value="ECO:0007669"/>
    <property type="project" value="UniProtKB-UniRule"/>
</dbReference>
<dbReference type="GO" id="GO:0006310">
    <property type="term" value="P:DNA recombination"/>
    <property type="evidence" value="ECO:0007669"/>
    <property type="project" value="UniProtKB-UniRule"/>
</dbReference>
<evidence type="ECO:0000256" key="8">
    <source>
        <dbReference type="RuleBase" id="RU000526"/>
    </source>
</evidence>
<dbReference type="InterPro" id="IPR049261">
    <property type="entry name" value="RecA-like_C"/>
</dbReference>
<dbReference type="PROSITE" id="PS50163">
    <property type="entry name" value="RECA_3"/>
    <property type="match status" value="1"/>
</dbReference>
<gene>
    <name evidence="7 12" type="primary">recA</name>
    <name evidence="12" type="ordered locus">COB47_1527</name>
</gene>
<sequence length="356" mass="38552">MENLDRKKALDKVIMEIEKAYGKGAIMKLGEMAKENIDVIPTGALSLDIALGVGGVPRGRIVEIYGAESSGKTTIALHIIAEAQKMGGEAAFIDAEHALDPFYAKKLGVDINNLIVSQPDSGEQALEIVEALVRSNAIDVIVIDSVAALVPQAEIDGEMGEAHVGLQARLMSQALRKLAGITSKTKTTVIFINQLREKVGVMFGNPETTPGGRALKFYASVRLEVRKGEIIKSQGQPIGSKVKVKVVKNKVAPPFKEAEFDLIYGEGISKEGNVLDVAVNIDVIQKSGAWYTYNGQKIGQGRENAKQFLKENPDIMQEIIEKIRQNANLAFEKIKTTAEISDEDLLLSGEINEDIG</sequence>
<evidence type="ECO:0000256" key="7">
    <source>
        <dbReference type="HAMAP-Rule" id="MF_00268"/>
    </source>
</evidence>
<feature type="domain" description="RecA family profile 1" evidence="10">
    <location>
        <begin position="36"/>
        <end position="195"/>
    </location>
</feature>
<dbReference type="InterPro" id="IPR003593">
    <property type="entry name" value="AAA+_ATPase"/>
</dbReference>
<dbReference type="Proteomes" id="UP000000347">
    <property type="component" value="Chromosome"/>
</dbReference>
<evidence type="ECO:0000256" key="4">
    <source>
        <dbReference type="ARBA" id="ARBA00022840"/>
    </source>
</evidence>
<evidence type="ECO:0000256" key="6">
    <source>
        <dbReference type="ARBA" id="ARBA00023172"/>
    </source>
</evidence>
<dbReference type="InterPro" id="IPR027417">
    <property type="entry name" value="P-loop_NTPase"/>
</dbReference>
<dbReference type="PRINTS" id="PR00142">
    <property type="entry name" value="RECA"/>
</dbReference>
<dbReference type="Gene3D" id="3.40.50.300">
    <property type="entry name" value="P-loop containing nucleotide triphosphate hydrolases"/>
    <property type="match status" value="1"/>
</dbReference>
<comment type="function">
    <text evidence="7">Can catalyze the hydrolysis of ATP in the presence of single-stranded DNA, the ATP-dependent uptake of single-stranded DNA by duplex DNA, and the ATP-dependent hybridization of homologous single-stranded DNAs. It interacts with LexA causing its activation and leading to its autocatalytic cleavage.</text>
</comment>
<dbReference type="InterPro" id="IPR020588">
    <property type="entry name" value="RecA_ATP-bd"/>
</dbReference>
<dbReference type="InterPro" id="IPR020587">
    <property type="entry name" value="RecA_monomer-monomer_interface"/>
</dbReference>
<keyword evidence="6 7" id="KW-0233">DNA recombination</keyword>
<dbReference type="GO" id="GO:0003697">
    <property type="term" value="F:single-stranded DNA binding"/>
    <property type="evidence" value="ECO:0007669"/>
    <property type="project" value="UniProtKB-UniRule"/>
</dbReference>
<dbReference type="CDD" id="cd00983">
    <property type="entry name" value="RecA"/>
    <property type="match status" value="1"/>
</dbReference>
<evidence type="ECO:0000313" key="13">
    <source>
        <dbReference type="Proteomes" id="UP000000347"/>
    </source>
</evidence>
<dbReference type="NCBIfam" id="TIGR02012">
    <property type="entry name" value="tigrfam_recA"/>
    <property type="match status" value="1"/>
</dbReference>
<dbReference type="InterPro" id="IPR013765">
    <property type="entry name" value="DNA_recomb/repair_RecA"/>
</dbReference>
<dbReference type="SUPFAM" id="SSF52540">
    <property type="entry name" value="P-loop containing nucleoside triphosphate hydrolases"/>
    <property type="match status" value="1"/>
</dbReference>
<evidence type="ECO:0000256" key="1">
    <source>
        <dbReference type="ARBA" id="ARBA00009391"/>
    </source>
</evidence>
<dbReference type="GO" id="GO:0005524">
    <property type="term" value="F:ATP binding"/>
    <property type="evidence" value="ECO:0007669"/>
    <property type="project" value="UniProtKB-UniRule"/>
</dbReference>
<dbReference type="InterPro" id="IPR049428">
    <property type="entry name" value="RecA-like_N"/>
</dbReference>
<feature type="binding site" evidence="7">
    <location>
        <begin position="66"/>
        <end position="73"/>
    </location>
    <ligand>
        <name>ATP</name>
        <dbReference type="ChEBI" id="CHEBI:30616"/>
    </ligand>
</feature>
<dbReference type="PROSITE" id="PS00321">
    <property type="entry name" value="RECA_1"/>
    <property type="match status" value="1"/>
</dbReference>
<keyword evidence="4 7" id="KW-0067">ATP-binding</keyword>
<keyword evidence="5 7" id="KW-0238">DNA-binding</keyword>
<dbReference type="GO" id="GO:0005829">
    <property type="term" value="C:cytosol"/>
    <property type="evidence" value="ECO:0007669"/>
    <property type="project" value="TreeGrafter"/>
</dbReference>
<evidence type="ECO:0000313" key="12">
    <source>
        <dbReference type="EMBL" id="ADL42815.1"/>
    </source>
</evidence>
<keyword evidence="7 8" id="KW-0234">DNA repair</keyword>
<dbReference type="InterPro" id="IPR023400">
    <property type="entry name" value="RecA_C_sf"/>
</dbReference>
<protein>
    <recommendedName>
        <fullName evidence="2 7">Protein RecA</fullName>
    </recommendedName>
    <alternativeName>
        <fullName evidence="7 8">Recombinase A</fullName>
    </alternativeName>
</protein>
<dbReference type="Pfam" id="PF21096">
    <property type="entry name" value="RecA_C"/>
    <property type="match status" value="1"/>
</dbReference>
<dbReference type="PANTHER" id="PTHR45900:SF1">
    <property type="entry name" value="MITOCHONDRIAL DNA REPAIR PROTEIN RECA HOMOLOG-RELATED"/>
    <property type="match status" value="1"/>
</dbReference>
<dbReference type="InterPro" id="IPR020584">
    <property type="entry name" value="DNA_recomb/repair_RecA_CS"/>
</dbReference>
<dbReference type="eggNOG" id="COG0468">
    <property type="taxonomic scope" value="Bacteria"/>
</dbReference>
<dbReference type="HAMAP" id="MF_00268">
    <property type="entry name" value="RecA"/>
    <property type="match status" value="1"/>
</dbReference>
<evidence type="ECO:0000256" key="2">
    <source>
        <dbReference type="ARBA" id="ARBA00015553"/>
    </source>
</evidence>
<dbReference type="AlphaFoldDB" id="D9TLD3"/>
<comment type="similarity">
    <text evidence="1 7 9">Belongs to the RecA family.</text>
</comment>
<name>D9TLD3_CALOO</name>
<dbReference type="GO" id="GO:0006281">
    <property type="term" value="P:DNA repair"/>
    <property type="evidence" value="ECO:0007669"/>
    <property type="project" value="UniProtKB-UniRule"/>
</dbReference>
<evidence type="ECO:0000259" key="11">
    <source>
        <dbReference type="PROSITE" id="PS50163"/>
    </source>
</evidence>
<dbReference type="PANTHER" id="PTHR45900">
    <property type="entry name" value="RECA"/>
    <property type="match status" value="1"/>
</dbReference>
<dbReference type="KEGG" id="cob:COB47_1527"/>
<evidence type="ECO:0000256" key="5">
    <source>
        <dbReference type="ARBA" id="ARBA00023125"/>
    </source>
</evidence>
<reference evidence="12 13" key="1">
    <citation type="journal article" date="2010" name="J. Bacteriol.">
        <title>Complete genome sequence of the cellulolytic thermophile Caldicellulosiruptor obsidiansis OB47T.</title>
        <authorList>
            <person name="Elkins J.G."/>
            <person name="Lochner A."/>
            <person name="Hamilton-Brehm S.D."/>
            <person name="Davenport K.W."/>
            <person name="Podar M."/>
            <person name="Brown S.D."/>
            <person name="Land M.L."/>
            <person name="Hauser L.J."/>
            <person name="Klingeman D.M."/>
            <person name="Raman B."/>
            <person name="Goodwin L.A."/>
            <person name="Tapia R."/>
            <person name="Meincke L.J."/>
            <person name="Detter J.C."/>
            <person name="Bruce D.C."/>
            <person name="Han C.S."/>
            <person name="Palumbo A.V."/>
            <person name="Cottingham R.W."/>
            <person name="Keller M."/>
            <person name="Graham D.E."/>
        </authorList>
    </citation>
    <scope>NUCLEOTIDE SEQUENCE [LARGE SCALE GENOMIC DNA]</scope>
    <source>
        <strain evidence="13">ATCC BAA-2073 / strain OB47</strain>
    </source>
</reference>
<dbReference type="STRING" id="608506.COB47_1527"/>
<keyword evidence="3 7" id="KW-0547">Nucleotide-binding</keyword>
<dbReference type="FunFam" id="3.40.50.300:FF:000087">
    <property type="entry name" value="Recombinase RecA"/>
    <property type="match status" value="1"/>
</dbReference>
<dbReference type="EMBL" id="CP002164">
    <property type="protein sequence ID" value="ADL42815.1"/>
    <property type="molecule type" value="Genomic_DNA"/>
</dbReference>
<dbReference type="PROSITE" id="PS50162">
    <property type="entry name" value="RECA_2"/>
    <property type="match status" value="1"/>
</dbReference>
<comment type="subcellular location">
    <subcellularLocation>
        <location evidence="7">Cytoplasm</location>
    </subcellularLocation>
</comment>
<dbReference type="HOGENOM" id="CLU_040469_3_2_9"/>
<keyword evidence="7 8" id="KW-0742">SOS response</keyword>
<evidence type="ECO:0000256" key="3">
    <source>
        <dbReference type="ARBA" id="ARBA00022741"/>
    </source>
</evidence>
<evidence type="ECO:0000256" key="9">
    <source>
        <dbReference type="RuleBase" id="RU004527"/>
    </source>
</evidence>
<accession>D9TLD3</accession>
<keyword evidence="7" id="KW-0963">Cytoplasm</keyword>
<dbReference type="SMART" id="SM00382">
    <property type="entry name" value="AAA"/>
    <property type="match status" value="1"/>
</dbReference>
<dbReference type="OrthoDB" id="9776733at2"/>